<dbReference type="Pfam" id="PF17919">
    <property type="entry name" value="RT_RNaseH_2"/>
    <property type="match status" value="1"/>
</dbReference>
<reference evidence="3" key="1">
    <citation type="journal article" date="2022" name="Int. J. Mol. Sci.">
        <title>Draft Genome of Tanacetum Coccineum: Genomic Comparison of Closely Related Tanacetum-Family Plants.</title>
        <authorList>
            <person name="Yamashiro T."/>
            <person name="Shiraishi A."/>
            <person name="Nakayama K."/>
            <person name="Satake H."/>
        </authorList>
    </citation>
    <scope>NUCLEOTIDE SEQUENCE</scope>
</reference>
<dbReference type="EMBL" id="BQNB010020030">
    <property type="protein sequence ID" value="GJT91569.1"/>
    <property type="molecule type" value="Genomic_DNA"/>
</dbReference>
<keyword evidence="1" id="KW-0511">Multifunctional enzyme</keyword>
<comment type="caution">
    <text evidence="3">The sequence shown here is derived from an EMBL/GenBank/DDBJ whole genome shotgun (WGS) entry which is preliminary data.</text>
</comment>
<dbReference type="Gene3D" id="3.10.10.10">
    <property type="entry name" value="HIV Type 1 Reverse Transcriptase, subunit A, domain 1"/>
    <property type="match status" value="1"/>
</dbReference>
<keyword evidence="3" id="KW-0695">RNA-directed DNA polymerase</keyword>
<feature type="domain" description="Reverse transcriptase/retrotransposon-derived protein RNase H-like" evidence="2">
    <location>
        <begin position="189"/>
        <end position="234"/>
    </location>
</feature>
<evidence type="ECO:0000259" key="2">
    <source>
        <dbReference type="Pfam" id="PF17919"/>
    </source>
</evidence>
<dbReference type="PANTHER" id="PTHR37984:SF5">
    <property type="entry name" value="PROTEIN NYNRIN-LIKE"/>
    <property type="match status" value="1"/>
</dbReference>
<dbReference type="PANTHER" id="PTHR37984">
    <property type="entry name" value="PROTEIN CBG26694"/>
    <property type="match status" value="1"/>
</dbReference>
<sequence length="234" mass="26273">MEGTQLVNIRPYRHPPSQKDAIEIMVKELLEAGVIKPSNSPFASPIVMVKKKDNSWRICVDYRQLNKHTVKDKFPIPIIEELIDELHGATVFSKLNLSLTNAPSTFQALMNECVFGTTHVEYLGHIVSAEGVSTEPNKIKAMQEWPIPSNLKQLKGFLGLTGYYRRFIKGFASLSRPLTQLLKKNVFKWSLEAQDSFKDLKRAMIEAPVLGLPYFNEPFIIETDASGVGLGAVL</sequence>
<name>A0ABQ5HUW1_9ASTR</name>
<evidence type="ECO:0000256" key="1">
    <source>
        <dbReference type="ARBA" id="ARBA00023268"/>
    </source>
</evidence>
<reference evidence="3" key="2">
    <citation type="submission" date="2022-01" db="EMBL/GenBank/DDBJ databases">
        <authorList>
            <person name="Yamashiro T."/>
            <person name="Shiraishi A."/>
            <person name="Satake H."/>
            <person name="Nakayama K."/>
        </authorList>
    </citation>
    <scope>NUCLEOTIDE SEQUENCE</scope>
</reference>
<organism evidence="3 4">
    <name type="scientific">Tanacetum coccineum</name>
    <dbReference type="NCBI Taxonomy" id="301880"/>
    <lineage>
        <taxon>Eukaryota</taxon>
        <taxon>Viridiplantae</taxon>
        <taxon>Streptophyta</taxon>
        <taxon>Embryophyta</taxon>
        <taxon>Tracheophyta</taxon>
        <taxon>Spermatophyta</taxon>
        <taxon>Magnoliopsida</taxon>
        <taxon>eudicotyledons</taxon>
        <taxon>Gunneridae</taxon>
        <taxon>Pentapetalae</taxon>
        <taxon>asterids</taxon>
        <taxon>campanulids</taxon>
        <taxon>Asterales</taxon>
        <taxon>Asteraceae</taxon>
        <taxon>Asteroideae</taxon>
        <taxon>Anthemideae</taxon>
        <taxon>Anthemidinae</taxon>
        <taxon>Tanacetum</taxon>
    </lineage>
</organism>
<gene>
    <name evidence="3" type="ORF">Tco_1080414</name>
</gene>
<keyword evidence="3" id="KW-0808">Transferase</keyword>
<dbReference type="InterPro" id="IPR041577">
    <property type="entry name" value="RT_RNaseH_2"/>
</dbReference>
<accession>A0ABQ5HUW1</accession>
<dbReference type="InterPro" id="IPR050951">
    <property type="entry name" value="Retrovirus_Pol_polyprotein"/>
</dbReference>
<evidence type="ECO:0000313" key="3">
    <source>
        <dbReference type="EMBL" id="GJT91569.1"/>
    </source>
</evidence>
<evidence type="ECO:0000313" key="4">
    <source>
        <dbReference type="Proteomes" id="UP001151760"/>
    </source>
</evidence>
<proteinExistence type="predicted"/>
<keyword evidence="3" id="KW-0548">Nucleotidyltransferase</keyword>
<dbReference type="Gene3D" id="3.30.70.270">
    <property type="match status" value="2"/>
</dbReference>
<dbReference type="InterPro" id="IPR043502">
    <property type="entry name" value="DNA/RNA_pol_sf"/>
</dbReference>
<dbReference type="GO" id="GO:0003964">
    <property type="term" value="F:RNA-directed DNA polymerase activity"/>
    <property type="evidence" value="ECO:0007669"/>
    <property type="project" value="UniProtKB-KW"/>
</dbReference>
<protein>
    <submittedName>
        <fullName evidence="3">Reverse transcriptase</fullName>
    </submittedName>
</protein>
<dbReference type="InterPro" id="IPR043128">
    <property type="entry name" value="Rev_trsase/Diguanyl_cyclase"/>
</dbReference>
<dbReference type="CDD" id="cd01647">
    <property type="entry name" value="RT_LTR"/>
    <property type="match status" value="1"/>
</dbReference>
<dbReference type="Proteomes" id="UP001151760">
    <property type="component" value="Unassembled WGS sequence"/>
</dbReference>
<dbReference type="SUPFAM" id="SSF56672">
    <property type="entry name" value="DNA/RNA polymerases"/>
    <property type="match status" value="1"/>
</dbReference>
<keyword evidence="4" id="KW-1185">Reference proteome</keyword>